<evidence type="ECO:0000313" key="2">
    <source>
        <dbReference type="EMBL" id="GMN27763.1"/>
    </source>
</evidence>
<organism evidence="2 3">
    <name type="scientific">Ficus carica</name>
    <name type="common">Common fig</name>
    <dbReference type="NCBI Taxonomy" id="3494"/>
    <lineage>
        <taxon>Eukaryota</taxon>
        <taxon>Viridiplantae</taxon>
        <taxon>Streptophyta</taxon>
        <taxon>Embryophyta</taxon>
        <taxon>Tracheophyta</taxon>
        <taxon>Spermatophyta</taxon>
        <taxon>Magnoliopsida</taxon>
        <taxon>eudicotyledons</taxon>
        <taxon>Gunneridae</taxon>
        <taxon>Pentapetalae</taxon>
        <taxon>rosids</taxon>
        <taxon>fabids</taxon>
        <taxon>Rosales</taxon>
        <taxon>Moraceae</taxon>
        <taxon>Ficeae</taxon>
        <taxon>Ficus</taxon>
    </lineage>
</organism>
<feature type="compositionally biased region" description="Basic and acidic residues" evidence="1">
    <location>
        <begin position="14"/>
        <end position="23"/>
    </location>
</feature>
<dbReference type="EMBL" id="BTGU01000002">
    <property type="protein sequence ID" value="GMN27763.1"/>
    <property type="molecule type" value="Genomic_DNA"/>
</dbReference>
<feature type="region of interest" description="Disordered" evidence="1">
    <location>
        <begin position="1"/>
        <end position="34"/>
    </location>
</feature>
<keyword evidence="3" id="KW-1185">Reference proteome</keyword>
<reference evidence="2" key="1">
    <citation type="submission" date="2023-07" db="EMBL/GenBank/DDBJ databases">
        <title>draft genome sequence of fig (Ficus carica).</title>
        <authorList>
            <person name="Takahashi T."/>
            <person name="Nishimura K."/>
        </authorList>
    </citation>
    <scope>NUCLEOTIDE SEQUENCE</scope>
</reference>
<proteinExistence type="predicted"/>
<evidence type="ECO:0000256" key="1">
    <source>
        <dbReference type="SAM" id="MobiDB-lite"/>
    </source>
</evidence>
<gene>
    <name evidence="2" type="ORF">TIFTF001_001801</name>
</gene>
<accession>A0AA87ZJQ7</accession>
<name>A0AA87ZJQ7_FICCA</name>
<comment type="caution">
    <text evidence="2">The sequence shown here is derived from an EMBL/GenBank/DDBJ whole genome shotgun (WGS) entry which is preliminary data.</text>
</comment>
<protein>
    <submittedName>
        <fullName evidence="2">Uncharacterized protein</fullName>
    </submittedName>
</protein>
<sequence>MLGSGWSLCRRSPAKREAPRSDWDTGVVSSVGTPMPKSARALALLADLSDRATQPGRLPRAPSG</sequence>
<evidence type="ECO:0000313" key="3">
    <source>
        <dbReference type="Proteomes" id="UP001187192"/>
    </source>
</evidence>
<dbReference type="AlphaFoldDB" id="A0AA87ZJQ7"/>
<dbReference type="Proteomes" id="UP001187192">
    <property type="component" value="Unassembled WGS sequence"/>
</dbReference>